<dbReference type="EMBL" id="JABFCX010000002">
    <property type="protein sequence ID" value="NNU15904.1"/>
    <property type="molecule type" value="Genomic_DNA"/>
</dbReference>
<dbReference type="AlphaFoldDB" id="A0A7Y3RKU0"/>
<comment type="subcellular location">
    <subcellularLocation>
        <location evidence="5">Cell inner membrane</location>
        <topology evidence="5">Multi-pass membrane protein</topology>
    </subcellularLocation>
</comment>
<evidence type="ECO:0000313" key="7">
    <source>
        <dbReference type="Proteomes" id="UP000536835"/>
    </source>
</evidence>
<evidence type="ECO:0000256" key="1">
    <source>
        <dbReference type="ARBA" id="ARBA00022475"/>
    </source>
</evidence>
<keyword evidence="7" id="KW-1185">Reference proteome</keyword>
<keyword evidence="3 5" id="KW-1133">Transmembrane helix</keyword>
<gene>
    <name evidence="5" type="primary">yciB</name>
    <name evidence="6" type="ORF">HK107_06155</name>
</gene>
<dbReference type="HAMAP" id="MF_00189">
    <property type="entry name" value="YciB"/>
    <property type="match status" value="1"/>
</dbReference>
<protein>
    <recommendedName>
        <fullName evidence="5">Inner membrane-spanning protein YciB</fullName>
    </recommendedName>
</protein>
<evidence type="ECO:0000256" key="3">
    <source>
        <dbReference type="ARBA" id="ARBA00022989"/>
    </source>
</evidence>
<reference evidence="6 7" key="1">
    <citation type="submission" date="2020-05" db="EMBL/GenBank/DDBJ databases">
        <title>Parvularcula mediterraneae sp. nov., isolated from polypropylene straw from shallow seawater of the seashore of Laganas in Zakynthos island, Greece.</title>
        <authorList>
            <person name="Szabo I."/>
            <person name="Al-Omari J."/>
            <person name="Rado J."/>
            <person name="Szerdahelyi G.S."/>
        </authorList>
    </citation>
    <scope>NUCLEOTIDE SEQUENCE [LARGE SCALE GENOMIC DNA]</scope>
    <source>
        <strain evidence="6 7">ZS-1/3</strain>
    </source>
</reference>
<organism evidence="6 7">
    <name type="scientific">Parvularcula mediterranea</name>
    <dbReference type="NCBI Taxonomy" id="2732508"/>
    <lineage>
        <taxon>Bacteria</taxon>
        <taxon>Pseudomonadati</taxon>
        <taxon>Pseudomonadota</taxon>
        <taxon>Alphaproteobacteria</taxon>
        <taxon>Parvularculales</taxon>
        <taxon>Parvularculaceae</taxon>
        <taxon>Parvularcula</taxon>
    </lineage>
</organism>
<dbReference type="PANTHER" id="PTHR36917:SF1">
    <property type="entry name" value="INNER MEMBRANE-SPANNING PROTEIN YCIB"/>
    <property type="match status" value="1"/>
</dbReference>
<comment type="function">
    <text evidence="5">Plays a role in cell envelope biogenesis, maintenance of cell envelope integrity and membrane homeostasis.</text>
</comment>
<feature type="transmembrane region" description="Helical" evidence="5">
    <location>
        <begin position="156"/>
        <end position="173"/>
    </location>
</feature>
<dbReference type="Proteomes" id="UP000536835">
    <property type="component" value="Unassembled WGS sequence"/>
</dbReference>
<evidence type="ECO:0000256" key="4">
    <source>
        <dbReference type="ARBA" id="ARBA00023136"/>
    </source>
</evidence>
<keyword evidence="5" id="KW-0997">Cell inner membrane</keyword>
<evidence type="ECO:0000256" key="2">
    <source>
        <dbReference type="ARBA" id="ARBA00022692"/>
    </source>
</evidence>
<keyword evidence="2 5" id="KW-0812">Transmembrane</keyword>
<feature type="transmembrane region" description="Helical" evidence="5">
    <location>
        <begin position="193"/>
        <end position="215"/>
    </location>
</feature>
<feature type="transmembrane region" description="Helical" evidence="5">
    <location>
        <begin position="85"/>
        <end position="104"/>
    </location>
</feature>
<comment type="caution">
    <text evidence="6">The sequence shown here is derived from an EMBL/GenBank/DDBJ whole genome shotgun (WGS) entry which is preliminary data.</text>
</comment>
<dbReference type="PANTHER" id="PTHR36917">
    <property type="entry name" value="INTRACELLULAR SEPTATION PROTEIN A-RELATED"/>
    <property type="match status" value="1"/>
</dbReference>
<dbReference type="RefSeq" id="WP_173197726.1">
    <property type="nucleotide sequence ID" value="NZ_JABFCX010000002.1"/>
</dbReference>
<evidence type="ECO:0000256" key="5">
    <source>
        <dbReference type="HAMAP-Rule" id="MF_00189"/>
    </source>
</evidence>
<feature type="transmembrane region" description="Helical" evidence="5">
    <location>
        <begin position="116"/>
        <end position="136"/>
    </location>
</feature>
<feature type="transmembrane region" description="Helical" evidence="5">
    <location>
        <begin position="20"/>
        <end position="38"/>
    </location>
</feature>
<dbReference type="GO" id="GO:0005886">
    <property type="term" value="C:plasma membrane"/>
    <property type="evidence" value="ECO:0007669"/>
    <property type="project" value="UniProtKB-SubCell"/>
</dbReference>
<name>A0A7Y3RKU0_9PROT</name>
<proteinExistence type="inferred from homology"/>
<keyword evidence="4 5" id="KW-0472">Membrane</keyword>
<comment type="similarity">
    <text evidence="5">Belongs to the YciB family.</text>
</comment>
<sequence length="234" mass="25453">MEQAPGTGPVKLEGNEKMAVEFGPIFALIAGYVLHGRLGPLLDNLFGSDLFSADDGRLYVGLALFIPAFLAAFAFSVIRTKRVVPLLAVTGVLVIGLGILTFVFQDKRFFYIKPTIVYAITAAALAGGQLAGKNFLKILFDGAFEMPDEAWKTLTWRFVWFNAAMALANEILWRTLTSGCVVGEDCAGEAWWLGIKGFGFTIAYFVFIAANAPLLMKHIKDEGEKTPSDENAEG</sequence>
<feature type="transmembrane region" description="Helical" evidence="5">
    <location>
        <begin position="58"/>
        <end position="78"/>
    </location>
</feature>
<evidence type="ECO:0000313" key="6">
    <source>
        <dbReference type="EMBL" id="NNU15904.1"/>
    </source>
</evidence>
<keyword evidence="1 5" id="KW-1003">Cell membrane</keyword>
<dbReference type="InterPro" id="IPR006008">
    <property type="entry name" value="YciB"/>
</dbReference>
<accession>A0A7Y3RKU0</accession>
<dbReference type="Pfam" id="PF04279">
    <property type="entry name" value="IspA"/>
    <property type="match status" value="1"/>
</dbReference>